<comment type="caution">
    <text evidence="1">The sequence shown here is derived from an EMBL/GenBank/DDBJ whole genome shotgun (WGS) entry which is preliminary data.</text>
</comment>
<dbReference type="Proteomes" id="UP000029692">
    <property type="component" value="Unassembled WGS sequence"/>
</dbReference>
<evidence type="ECO:0008006" key="3">
    <source>
        <dbReference type="Google" id="ProtNLM"/>
    </source>
</evidence>
<dbReference type="EMBL" id="JNUP01000065">
    <property type="protein sequence ID" value="KGE71643.1"/>
    <property type="molecule type" value="Genomic_DNA"/>
</dbReference>
<gene>
    <name evidence="1" type="ORF">DC28_10260</name>
</gene>
<dbReference type="InterPro" id="IPR011990">
    <property type="entry name" value="TPR-like_helical_dom_sf"/>
</dbReference>
<accession>A0A098QW61</accession>
<name>A0A098QW61_9SPIO</name>
<proteinExistence type="predicted"/>
<dbReference type="SUPFAM" id="SSF48452">
    <property type="entry name" value="TPR-like"/>
    <property type="match status" value="1"/>
</dbReference>
<dbReference type="STRING" id="1480694.DC28_10260"/>
<sequence length="155" mass="17244">MVKVRYTTGMKTTLPITPILFLLALGILVALSGCASVPDEVPENLTAPELFQAAQEYADQGNYKAAHVYVDAVFTRFSEDPEQRLTAEYHRAHYHAKEGKTDLALQEFQAIIDEYEDQPGQNEADADQSGEQGALPSWILVLAQAKFQELQQTDE</sequence>
<dbReference type="AlphaFoldDB" id="A0A098QW61"/>
<evidence type="ECO:0000313" key="2">
    <source>
        <dbReference type="Proteomes" id="UP000029692"/>
    </source>
</evidence>
<organism evidence="1 2">
    <name type="scientific">Spirochaeta lutea</name>
    <dbReference type="NCBI Taxonomy" id="1480694"/>
    <lineage>
        <taxon>Bacteria</taxon>
        <taxon>Pseudomonadati</taxon>
        <taxon>Spirochaetota</taxon>
        <taxon>Spirochaetia</taxon>
        <taxon>Spirochaetales</taxon>
        <taxon>Spirochaetaceae</taxon>
        <taxon>Spirochaeta</taxon>
    </lineage>
</organism>
<reference evidence="1 2" key="1">
    <citation type="submission" date="2014-05" db="EMBL/GenBank/DDBJ databases">
        <title>De novo Genome Sequence of Spirocheata sp.</title>
        <authorList>
            <person name="Shivani Y."/>
            <person name="Subhash Y."/>
            <person name="Tushar L."/>
            <person name="Sasikala C."/>
            <person name="Ramana C.V."/>
        </authorList>
    </citation>
    <scope>NUCLEOTIDE SEQUENCE [LARGE SCALE GENOMIC DNA]</scope>
    <source>
        <strain evidence="1 2">JC230</strain>
    </source>
</reference>
<evidence type="ECO:0000313" key="1">
    <source>
        <dbReference type="EMBL" id="KGE71643.1"/>
    </source>
</evidence>
<keyword evidence="2" id="KW-1185">Reference proteome</keyword>
<dbReference type="Gene3D" id="1.25.40.10">
    <property type="entry name" value="Tetratricopeptide repeat domain"/>
    <property type="match status" value="1"/>
</dbReference>
<protein>
    <recommendedName>
        <fullName evidence="3">Outer membrane lipoprotein BamD-like domain-containing protein</fullName>
    </recommendedName>
</protein>
<dbReference type="PROSITE" id="PS51257">
    <property type="entry name" value="PROKAR_LIPOPROTEIN"/>
    <property type="match status" value="1"/>
</dbReference>